<evidence type="ECO:0000313" key="2">
    <source>
        <dbReference type="EMBL" id="MDT0676386.1"/>
    </source>
</evidence>
<gene>
    <name evidence="2" type="ORF">RM539_07310</name>
</gene>
<accession>A0ABU3D4Q9</accession>
<dbReference type="InterPro" id="IPR011335">
    <property type="entry name" value="Restrct_endonuc-II-like"/>
</dbReference>
<sequence>MKSFIKKVLEKVISSSEENISEYIFILPSKRAGAFLLNELSHLSDKSIFAPQIFSIEEFTEKISGLKGIDNTISIFEFFEVYQKCTPKEEQEDFETFMNWAQTLIHDFNEVDRYLINHKEFFNYLSEIQDINHWYLQKEKTELINNYLRFWHTLPNYYEKLREQLLSKKQGYQGLIYREAASKISDYLNNNSRKHIFIGFNALNAAEEKIFQVMLEKTAAEVFWDIDEVFLQDREHGASLFIREYFQKWPFYSASSKPAPIREYASEKEIKITGVPKNIGQAKYLGEILANMDPQQLQKTAVVLGEEDLLLPVLNSLPPNIEALNITMGFPLKNAPLASLFEKLFQLHLNGEKEYYYKDVLAVLNHPAIAGIPEVPVTEIGTKINRQNLVYLKSEKILSVETSTEATILKACFQRWQDSPENALQKLQEMVQHIKIHLKTSEDQLGLEFLYQFHVLFNKLESLLKDYPHIKNLKSLYHFYKEIMSTQSLDFQGRPFQGLQLMGMLESRALDFENVIITSLNEGVLPAGKSSNSFIPYDLKKTYQLPTYREKDAVYTYHFYRLLQRAKNVHLLYNTESSGLGAGEKSRFLTQLEIEKQPAHHLIKNIVAPKVNIASPKLQEVKKTPEVMEKLKDLAAYGFSPSALTTYIRNPLDFYHQYILGVREQEAVEETVAYNTLGTVVHDSLQNFYEPLEDQYLSEEIITGLLKKVDTEVRLQFRNSYTQAPMDSGKNLLIFEVAKRYLINFLKYELQRLKSGEEIKILQIERNLKTPVEVNQLPFPVYIRGKVDRVENYNGITRIIDYKTGKVEQNKIEIVDWESITTDYDKYSKSFQVLCYATMLNAGQNFVQPVEAGIISFKNMKGGFLKFCKKDKPGQRSGKKTQVDHDILEAFGAELKILIAEICNPEIPFIEKEVKQIFGSY</sequence>
<comment type="caution">
    <text evidence="2">The sequence shown here is derived from an EMBL/GenBank/DDBJ whole genome shotgun (WGS) entry which is preliminary data.</text>
</comment>
<reference evidence="2 3" key="1">
    <citation type="submission" date="2023-09" db="EMBL/GenBank/DDBJ databases">
        <authorList>
            <person name="Rey-Velasco X."/>
        </authorList>
    </citation>
    <scope>NUCLEOTIDE SEQUENCE [LARGE SCALE GENOMIC DNA]</scope>
    <source>
        <strain evidence="2 3">F117</strain>
    </source>
</reference>
<dbReference type="SUPFAM" id="SSF52540">
    <property type="entry name" value="P-loop containing nucleoside triphosphate hydrolases"/>
    <property type="match status" value="1"/>
</dbReference>
<organism evidence="2 3">
    <name type="scientific">Autumnicola musiva</name>
    <dbReference type="NCBI Taxonomy" id="3075589"/>
    <lineage>
        <taxon>Bacteria</taxon>
        <taxon>Pseudomonadati</taxon>
        <taxon>Bacteroidota</taxon>
        <taxon>Flavobacteriia</taxon>
        <taxon>Flavobacteriales</taxon>
        <taxon>Flavobacteriaceae</taxon>
        <taxon>Autumnicola</taxon>
    </lineage>
</organism>
<dbReference type="EMBL" id="JAVRHK010000004">
    <property type="protein sequence ID" value="MDT0676386.1"/>
    <property type="molecule type" value="Genomic_DNA"/>
</dbReference>
<dbReference type="Gene3D" id="3.90.320.10">
    <property type="match status" value="1"/>
</dbReference>
<name>A0ABU3D4Q9_9FLAO</name>
<dbReference type="SUPFAM" id="SSF52980">
    <property type="entry name" value="Restriction endonuclease-like"/>
    <property type="match status" value="1"/>
</dbReference>
<evidence type="ECO:0000313" key="3">
    <source>
        <dbReference type="Proteomes" id="UP001262582"/>
    </source>
</evidence>
<dbReference type="InterPro" id="IPR027417">
    <property type="entry name" value="P-loop_NTPase"/>
</dbReference>
<proteinExistence type="predicted"/>
<dbReference type="InterPro" id="IPR038726">
    <property type="entry name" value="PDDEXK_AddAB-type"/>
</dbReference>
<evidence type="ECO:0000259" key="1">
    <source>
        <dbReference type="Pfam" id="PF12705"/>
    </source>
</evidence>
<dbReference type="RefSeq" id="WP_311502732.1">
    <property type="nucleotide sequence ID" value="NZ_JAVRHK010000004.1"/>
</dbReference>
<dbReference type="Proteomes" id="UP001262582">
    <property type="component" value="Unassembled WGS sequence"/>
</dbReference>
<protein>
    <submittedName>
        <fullName evidence="2">PD-(D/E)XK nuclease family protein</fullName>
    </submittedName>
</protein>
<keyword evidence="3" id="KW-1185">Reference proteome</keyword>
<feature type="domain" description="PD-(D/E)XK endonuclease-like" evidence="1">
    <location>
        <begin position="639"/>
        <end position="911"/>
    </location>
</feature>
<dbReference type="InterPro" id="IPR011604">
    <property type="entry name" value="PDDEXK-like_dom_sf"/>
</dbReference>
<dbReference type="Pfam" id="PF12705">
    <property type="entry name" value="PDDEXK_1"/>
    <property type="match status" value="1"/>
</dbReference>